<dbReference type="EMBL" id="QDEB01091300">
    <property type="protein sequence ID" value="RZC33171.1"/>
    <property type="molecule type" value="Genomic_DNA"/>
</dbReference>
<evidence type="ECO:0000313" key="1">
    <source>
        <dbReference type="EMBL" id="RZC33171.1"/>
    </source>
</evidence>
<dbReference type="Proteomes" id="UP000292052">
    <property type="component" value="Unassembled WGS sequence"/>
</dbReference>
<proteinExistence type="predicted"/>
<evidence type="ECO:0000313" key="2">
    <source>
        <dbReference type="Proteomes" id="UP000292052"/>
    </source>
</evidence>
<gene>
    <name evidence="1" type="ORF">BDFB_009847</name>
</gene>
<reference evidence="1 2" key="1">
    <citation type="submission" date="2017-03" db="EMBL/GenBank/DDBJ databases">
        <title>Genome of the blue death feigning beetle - Asbolus verrucosus.</title>
        <authorList>
            <person name="Rider S.D."/>
        </authorList>
    </citation>
    <scope>NUCLEOTIDE SEQUENCE [LARGE SCALE GENOMIC DNA]</scope>
    <source>
        <strain evidence="1">Butters</strain>
        <tissue evidence="1">Head and leg muscle</tissue>
    </source>
</reference>
<sequence length="65" mass="7750">MPRRRYRGIKLRNIKTLIKIFYQVSEAGWKLFPARLMMPSCKQKGKCYSFKAMPLLSALKDRKTR</sequence>
<name>A0A482VJQ5_ASBVE</name>
<organism evidence="1 2">
    <name type="scientific">Asbolus verrucosus</name>
    <name type="common">Desert ironclad beetle</name>
    <dbReference type="NCBI Taxonomy" id="1661398"/>
    <lineage>
        <taxon>Eukaryota</taxon>
        <taxon>Metazoa</taxon>
        <taxon>Ecdysozoa</taxon>
        <taxon>Arthropoda</taxon>
        <taxon>Hexapoda</taxon>
        <taxon>Insecta</taxon>
        <taxon>Pterygota</taxon>
        <taxon>Neoptera</taxon>
        <taxon>Endopterygota</taxon>
        <taxon>Coleoptera</taxon>
        <taxon>Polyphaga</taxon>
        <taxon>Cucujiformia</taxon>
        <taxon>Tenebrionidae</taxon>
        <taxon>Pimeliinae</taxon>
        <taxon>Asbolus</taxon>
    </lineage>
</organism>
<accession>A0A482VJQ5</accession>
<protein>
    <submittedName>
        <fullName evidence="1">Uncharacterized protein</fullName>
    </submittedName>
</protein>
<comment type="caution">
    <text evidence="1">The sequence shown here is derived from an EMBL/GenBank/DDBJ whole genome shotgun (WGS) entry which is preliminary data.</text>
</comment>
<dbReference type="AlphaFoldDB" id="A0A482VJQ5"/>
<keyword evidence="2" id="KW-1185">Reference proteome</keyword>